<sequence length="353" mass="37523">MTCCPELRDRRTAPRLSRSFNPMDGPPARIRRISVTGRISAGHPPPPPVVPARRRTRVSPMTTRGSVLITSCADGLGLRIAVTAAAAGWRVFATMPDPSRAGALRSALATAGVDATVLQLDPEDDASVTRAVTLAMQATGNRLDAVVTVPGETPLGFFEDLTAAQVRHTLDGVLFGAMAVVRAALPTMRRRRQGKIITISSHAALTPSPTLSALAAATWALEGWSEALALEVAPFGLSVTVLQPSLEGSLTGGTQLRRDSGYRLLVDRAEPRVRASARYEASAEHEVADAVLATLADPTPPLRLPVGRQARSATWRRRLLPFRGLADGVARATGLTGPAPESGADRRWRRRLG</sequence>
<evidence type="ECO:0000256" key="3">
    <source>
        <dbReference type="SAM" id="MobiDB-lite"/>
    </source>
</evidence>
<dbReference type="PRINTS" id="PR00081">
    <property type="entry name" value="GDHRDH"/>
</dbReference>
<feature type="region of interest" description="Disordered" evidence="3">
    <location>
        <begin position="331"/>
        <end position="353"/>
    </location>
</feature>
<dbReference type="SUPFAM" id="SSF51735">
    <property type="entry name" value="NAD(P)-binding Rossmann-fold domains"/>
    <property type="match status" value="1"/>
</dbReference>
<dbReference type="EMBL" id="WPCU01000004">
    <property type="protein sequence ID" value="MVA75299.1"/>
    <property type="molecule type" value="Genomic_DNA"/>
</dbReference>
<dbReference type="AlphaFoldDB" id="A0A6A9V0B5"/>
<comment type="similarity">
    <text evidence="1">Belongs to the short-chain dehydrogenases/reductases (SDR) family.</text>
</comment>
<dbReference type="GO" id="GO:0016491">
    <property type="term" value="F:oxidoreductase activity"/>
    <property type="evidence" value="ECO:0007669"/>
    <property type="project" value="UniProtKB-KW"/>
</dbReference>
<feature type="compositionally biased region" description="Basic and acidic residues" evidence="3">
    <location>
        <begin position="1"/>
        <end position="12"/>
    </location>
</feature>
<evidence type="ECO:0000256" key="1">
    <source>
        <dbReference type="ARBA" id="ARBA00006484"/>
    </source>
</evidence>
<keyword evidence="5" id="KW-1185">Reference proteome</keyword>
<dbReference type="PANTHER" id="PTHR43976:SF16">
    <property type="entry name" value="SHORT-CHAIN DEHYDROGENASE_REDUCTASE FAMILY PROTEIN"/>
    <property type="match status" value="1"/>
</dbReference>
<accession>A0A6A9V0B5</accession>
<reference evidence="4 5" key="1">
    <citation type="submission" date="2019-12" db="EMBL/GenBank/DDBJ databases">
        <title>Auraticoccus cholistani sp. nov., an actinomycete isolated from soil of Cholistan desert.</title>
        <authorList>
            <person name="Cheema M.T."/>
        </authorList>
    </citation>
    <scope>NUCLEOTIDE SEQUENCE [LARGE SCALE GENOMIC DNA]</scope>
    <source>
        <strain evidence="4 5">F435</strain>
    </source>
</reference>
<comment type="caution">
    <text evidence="4">The sequence shown here is derived from an EMBL/GenBank/DDBJ whole genome shotgun (WGS) entry which is preliminary data.</text>
</comment>
<evidence type="ECO:0000313" key="5">
    <source>
        <dbReference type="Proteomes" id="UP000435304"/>
    </source>
</evidence>
<proteinExistence type="inferred from homology"/>
<dbReference type="PANTHER" id="PTHR43976">
    <property type="entry name" value="SHORT CHAIN DEHYDROGENASE"/>
    <property type="match status" value="1"/>
</dbReference>
<dbReference type="InterPro" id="IPR036291">
    <property type="entry name" value="NAD(P)-bd_dom_sf"/>
</dbReference>
<protein>
    <submittedName>
        <fullName evidence="4">SDR family NAD(P)-dependent oxidoreductase</fullName>
    </submittedName>
</protein>
<dbReference type="InterPro" id="IPR002347">
    <property type="entry name" value="SDR_fam"/>
</dbReference>
<evidence type="ECO:0000313" key="4">
    <source>
        <dbReference type="EMBL" id="MVA75299.1"/>
    </source>
</evidence>
<dbReference type="InterPro" id="IPR051911">
    <property type="entry name" value="SDR_oxidoreductase"/>
</dbReference>
<dbReference type="Gene3D" id="3.40.50.720">
    <property type="entry name" value="NAD(P)-binding Rossmann-like Domain"/>
    <property type="match status" value="1"/>
</dbReference>
<gene>
    <name evidence="4" type="ORF">GC722_04535</name>
</gene>
<keyword evidence="2" id="KW-0560">Oxidoreductase</keyword>
<organism evidence="4 5">
    <name type="scientific">Auraticoccus cholistanensis</name>
    <dbReference type="NCBI Taxonomy" id="2656650"/>
    <lineage>
        <taxon>Bacteria</taxon>
        <taxon>Bacillati</taxon>
        <taxon>Actinomycetota</taxon>
        <taxon>Actinomycetes</taxon>
        <taxon>Propionibacteriales</taxon>
        <taxon>Propionibacteriaceae</taxon>
        <taxon>Auraticoccus</taxon>
    </lineage>
</organism>
<dbReference type="Proteomes" id="UP000435304">
    <property type="component" value="Unassembled WGS sequence"/>
</dbReference>
<evidence type="ECO:0000256" key="2">
    <source>
        <dbReference type="ARBA" id="ARBA00023002"/>
    </source>
</evidence>
<feature type="region of interest" description="Disordered" evidence="3">
    <location>
        <begin position="1"/>
        <end position="58"/>
    </location>
</feature>
<name>A0A6A9V0B5_9ACTN</name>
<dbReference type="Pfam" id="PF00106">
    <property type="entry name" value="adh_short"/>
    <property type="match status" value="1"/>
</dbReference>